<feature type="compositionally biased region" description="Basic and acidic residues" evidence="1">
    <location>
        <begin position="309"/>
        <end position="325"/>
    </location>
</feature>
<evidence type="ECO:0000256" key="1">
    <source>
        <dbReference type="SAM" id="MobiDB-lite"/>
    </source>
</evidence>
<protein>
    <submittedName>
        <fullName evidence="2">Putative iron/sulfur-binding protein</fullName>
    </submittedName>
</protein>
<accession>A9XWD5</accession>
<sequence>MLPMVPYSTNCPSVARSRGGAERWSSEPTQTMRGMPPGAPASANTSFGIVPSRSRPSTKRMLPRKCTPNIISKPCAVRIAFGGTTPALRITRSSLTPRSRSSAQQRSIAAKSARSRRTISMCGLPVSRFNSSAVSGMPLRHARISRAPSPARMRAVPSPRPEFAPVMRHVMPSSRSCGDNVPIGARGRNRSRRPANVAVRGLLVWVRVGVMIDHAGKWAGISSRQFHVMQRIIRCGQAVMLASPASRLTECAMRMPPSPGKITRTLRTLSFGRHRDRLDPFQSSFHVQKHEPVLQNPESGHRLPLARPAARDRQRQPDADHLHWPEEREDLYDAGTLREQGRGRSLLHCSCHTLVAQPGRRRRSRSADRGQEWTLRRHGARG</sequence>
<feature type="compositionally biased region" description="Low complexity" evidence="1">
    <location>
        <begin position="93"/>
        <end position="112"/>
    </location>
</feature>
<dbReference type="EMBL" id="EU004090">
    <property type="protein sequence ID" value="ABV59995.1"/>
    <property type="molecule type" value="Genomic_DNA"/>
</dbReference>
<name>A9XWD5_9PROT</name>
<feature type="compositionally biased region" description="Basic and acidic residues" evidence="1">
    <location>
        <begin position="365"/>
        <end position="375"/>
    </location>
</feature>
<evidence type="ECO:0000313" key="2">
    <source>
        <dbReference type="EMBL" id="ABV59995.1"/>
    </source>
</evidence>
<proteinExistence type="predicted"/>
<feature type="region of interest" description="Disordered" evidence="1">
    <location>
        <begin position="1"/>
        <end position="65"/>
    </location>
</feature>
<reference evidence="2" key="2">
    <citation type="journal article" date="2008" name="Appl. Environ. Microbiol.">
        <title>Cholest-4-en-3-one-delta 1-dehydrogenase, a flavoprotein catalyzing the second step in anoxic cholesterol metabolism.</title>
        <authorList>
            <person name="Chiang Y.R."/>
            <person name="Ismail W."/>
            <person name="Gallien S."/>
            <person name="Heintz D."/>
            <person name="Van Dorsselaer A."/>
            <person name="Fuchs G."/>
        </authorList>
    </citation>
    <scope>NUCLEOTIDE SEQUENCE</scope>
    <source>
        <strain evidence="2">Chol-1ST</strain>
    </source>
</reference>
<feature type="region of interest" description="Disordered" evidence="1">
    <location>
        <begin position="93"/>
        <end position="114"/>
    </location>
</feature>
<organism evidence="2">
    <name type="scientific">Sterolibacterium denitrificans</name>
    <dbReference type="NCBI Taxonomy" id="157592"/>
    <lineage>
        <taxon>Bacteria</taxon>
        <taxon>Pseudomonadati</taxon>
        <taxon>Pseudomonadota</taxon>
        <taxon>Betaproteobacteria</taxon>
        <taxon>Nitrosomonadales</taxon>
        <taxon>Sterolibacteriaceae</taxon>
        <taxon>Sterolibacterium</taxon>
    </lineage>
</organism>
<feature type="region of interest" description="Disordered" evidence="1">
    <location>
        <begin position="359"/>
        <end position="382"/>
    </location>
</feature>
<reference evidence="2" key="1">
    <citation type="submission" date="2007-06" db="EMBL/GenBank/DDBJ databases">
        <authorList>
            <person name="Chiang Y.-R."/>
            <person name="Ismail W."/>
            <person name="Fuchs G."/>
        </authorList>
    </citation>
    <scope>NUCLEOTIDE SEQUENCE</scope>
    <source>
        <strain evidence="2">Chol-1ST</strain>
    </source>
</reference>
<dbReference type="AlphaFoldDB" id="A9XWD5"/>
<feature type="region of interest" description="Disordered" evidence="1">
    <location>
        <begin position="294"/>
        <end position="325"/>
    </location>
</feature>